<dbReference type="GO" id="GO:0000139">
    <property type="term" value="C:Golgi membrane"/>
    <property type="evidence" value="ECO:0007669"/>
    <property type="project" value="UniProtKB-SubCell"/>
</dbReference>
<feature type="chain" id="PRO_5033011249" evidence="9">
    <location>
        <begin position="38"/>
        <end position="354"/>
    </location>
</feature>
<feature type="non-terminal residue" evidence="10">
    <location>
        <position position="354"/>
    </location>
</feature>
<evidence type="ECO:0000313" key="11">
    <source>
        <dbReference type="Proteomes" id="UP000664859"/>
    </source>
</evidence>
<name>A0A836CJZ7_9STRA</name>
<keyword evidence="4" id="KW-0812">Transmembrane</keyword>
<dbReference type="Proteomes" id="UP000664859">
    <property type="component" value="Unassembled WGS sequence"/>
</dbReference>
<evidence type="ECO:0000256" key="2">
    <source>
        <dbReference type="ARBA" id="ARBA00006339"/>
    </source>
</evidence>
<keyword evidence="7" id="KW-0472">Membrane</keyword>
<dbReference type="GO" id="GO:0008146">
    <property type="term" value="F:sulfotransferase activity"/>
    <property type="evidence" value="ECO:0007669"/>
    <property type="project" value="InterPro"/>
</dbReference>
<evidence type="ECO:0000256" key="9">
    <source>
        <dbReference type="SAM" id="SignalP"/>
    </source>
</evidence>
<keyword evidence="9" id="KW-0732">Signal</keyword>
<dbReference type="InterPro" id="IPR005331">
    <property type="entry name" value="Sulfotransferase"/>
</dbReference>
<evidence type="ECO:0000256" key="5">
    <source>
        <dbReference type="ARBA" id="ARBA00022989"/>
    </source>
</evidence>
<dbReference type="GO" id="GO:0016051">
    <property type="term" value="P:carbohydrate biosynthetic process"/>
    <property type="evidence" value="ECO:0007669"/>
    <property type="project" value="InterPro"/>
</dbReference>
<comment type="caution">
    <text evidence="10">The sequence shown here is derived from an EMBL/GenBank/DDBJ whole genome shotgun (WGS) entry which is preliminary data.</text>
</comment>
<dbReference type="OrthoDB" id="206904at2759"/>
<dbReference type="AlphaFoldDB" id="A0A836CJZ7"/>
<accession>A0A836CJZ7</accession>
<evidence type="ECO:0000313" key="10">
    <source>
        <dbReference type="EMBL" id="KAG5188108.1"/>
    </source>
</evidence>
<dbReference type="InterPro" id="IPR018011">
    <property type="entry name" value="Carb_sulfotrans_8-10"/>
</dbReference>
<dbReference type="Pfam" id="PF03567">
    <property type="entry name" value="Sulfotransfer_2"/>
    <property type="match status" value="1"/>
</dbReference>
<protein>
    <submittedName>
        <fullName evidence="10">Sulfotransferase family-domain-containing protein</fullName>
    </submittedName>
</protein>
<evidence type="ECO:0000256" key="7">
    <source>
        <dbReference type="ARBA" id="ARBA00023136"/>
    </source>
</evidence>
<keyword evidence="3 10" id="KW-0808">Transferase</keyword>
<evidence type="ECO:0000256" key="8">
    <source>
        <dbReference type="ARBA" id="ARBA00023180"/>
    </source>
</evidence>
<dbReference type="EMBL" id="JAFCMP010000077">
    <property type="protein sequence ID" value="KAG5188108.1"/>
    <property type="molecule type" value="Genomic_DNA"/>
</dbReference>
<organism evidence="10 11">
    <name type="scientific">Tribonema minus</name>
    <dbReference type="NCBI Taxonomy" id="303371"/>
    <lineage>
        <taxon>Eukaryota</taxon>
        <taxon>Sar</taxon>
        <taxon>Stramenopiles</taxon>
        <taxon>Ochrophyta</taxon>
        <taxon>PX clade</taxon>
        <taxon>Xanthophyceae</taxon>
        <taxon>Tribonematales</taxon>
        <taxon>Tribonemataceae</taxon>
        <taxon>Tribonema</taxon>
    </lineage>
</organism>
<gene>
    <name evidence="10" type="ORF">JKP88DRAFT_206810</name>
</gene>
<dbReference type="PANTHER" id="PTHR12137">
    <property type="entry name" value="CARBOHYDRATE SULFOTRANSFERASE"/>
    <property type="match status" value="1"/>
</dbReference>
<keyword evidence="11" id="KW-1185">Reference proteome</keyword>
<evidence type="ECO:0000256" key="1">
    <source>
        <dbReference type="ARBA" id="ARBA00004323"/>
    </source>
</evidence>
<reference evidence="10" key="1">
    <citation type="submission" date="2021-02" db="EMBL/GenBank/DDBJ databases">
        <title>First Annotated Genome of the Yellow-green Alga Tribonema minus.</title>
        <authorList>
            <person name="Mahan K.M."/>
        </authorList>
    </citation>
    <scope>NUCLEOTIDE SEQUENCE</scope>
    <source>
        <strain evidence="10">UTEX B ZZ1240</strain>
    </source>
</reference>
<keyword evidence="8" id="KW-0325">Glycoprotein</keyword>
<keyword evidence="5" id="KW-1133">Transmembrane helix</keyword>
<evidence type="ECO:0000256" key="4">
    <source>
        <dbReference type="ARBA" id="ARBA00022692"/>
    </source>
</evidence>
<comment type="similarity">
    <text evidence="2">Belongs to the sulfotransferase 2 family.</text>
</comment>
<sequence length="354" mass="40691">MSRPRCTSPRRSPLLARNWRGLLPVVVLLLLIKGLQATRDEELVELQVDVSGELAHSIDDQAHNPPAINSVNPDVLREGDFALDHLLIVPEYKLIFCFIAKVSSLSFNDLLRSLRAPFDPGMLEGEAYGRIIPFGRNSYRSHNWSLQDLTDALHDPAWLKAVFYREPLTRFVSAYRDKCGKRTHGARGLPPRNRRRRAWSPLHERKANHKHDKICLRSFGEDWPSFETVVDRLLREPRVTDPHWRRQHEFCGGLDRFIGEFQFVEVLERATSREKVGELLARAHVPNFNSDAAFNLRFPPTAPGDASRDPHATNADAAARSYYTPYLACVVFQYYYDDYALFGMQLPEWARAWG</sequence>
<comment type="subcellular location">
    <subcellularLocation>
        <location evidence="1">Golgi apparatus membrane</location>
        <topology evidence="1">Single-pass type II membrane protein</topology>
    </subcellularLocation>
</comment>
<evidence type="ECO:0000256" key="3">
    <source>
        <dbReference type="ARBA" id="ARBA00022679"/>
    </source>
</evidence>
<proteinExistence type="inferred from homology"/>
<evidence type="ECO:0000256" key="6">
    <source>
        <dbReference type="ARBA" id="ARBA00023034"/>
    </source>
</evidence>
<dbReference type="PANTHER" id="PTHR12137:SF54">
    <property type="entry name" value="CARBOHYDRATE SULFOTRANSFERASE"/>
    <property type="match status" value="1"/>
</dbReference>
<feature type="signal peptide" evidence="9">
    <location>
        <begin position="1"/>
        <end position="37"/>
    </location>
</feature>
<keyword evidence="6" id="KW-0333">Golgi apparatus</keyword>